<dbReference type="Proteomes" id="UP000294535">
    <property type="component" value="Unassembled WGS sequence"/>
</dbReference>
<keyword evidence="3" id="KW-1185">Reference proteome</keyword>
<dbReference type="EMBL" id="SNYF01000010">
    <property type="protein sequence ID" value="TDQ13792.1"/>
    <property type="molecule type" value="Genomic_DNA"/>
</dbReference>
<dbReference type="RefSeq" id="WP_166637323.1">
    <property type="nucleotide sequence ID" value="NZ_SNYF01000010.1"/>
</dbReference>
<organism evidence="2 3">
    <name type="scientific">Algoriphagus boseongensis</name>
    <dbReference type="NCBI Taxonomy" id="1442587"/>
    <lineage>
        <taxon>Bacteria</taxon>
        <taxon>Pseudomonadati</taxon>
        <taxon>Bacteroidota</taxon>
        <taxon>Cytophagia</taxon>
        <taxon>Cytophagales</taxon>
        <taxon>Cyclobacteriaceae</taxon>
        <taxon>Algoriphagus</taxon>
    </lineage>
</organism>
<protein>
    <submittedName>
        <fullName evidence="2">Putative secreted protein (Por secretion system target)</fullName>
    </submittedName>
</protein>
<gene>
    <name evidence="2" type="ORF">DFQ04_3516</name>
</gene>
<comment type="caution">
    <text evidence="2">The sequence shown here is derived from an EMBL/GenBank/DDBJ whole genome shotgun (WGS) entry which is preliminary data.</text>
</comment>
<evidence type="ECO:0000313" key="2">
    <source>
        <dbReference type="EMBL" id="TDQ13792.1"/>
    </source>
</evidence>
<sequence>MIFFYSGGVCQEINSYKTIVSGDFPNPAIWVVWNGSTWNPASSKPNSTNDIYIDQTHTLRLVANEEVKSVFINAETGAGQKLNLNNFNLNIYGTLNAFSGPAPGTPDNAWNSQNWIGNSISSRITFKGDSRVIIRKSSWSAQTTQSRFSVIFEANPGETFTLEAPLKALSFTVRSGILFQKIDTSVIPNACFTLSFNTETTVYGIGPFGNMSIEDGATFISECNANILNRSTSGSISALNFDLQNGGTLILEGNAPKIEAANFQLNGNLIFRGGTSPKSYLGSSYPDAATPQAAKNIELQGNQNLTLPNTLFLFGDLIKSGSGNFITNSTHLILAGSSNQEIKGFSLSIQDLTLSKTGGIFFPKNDLTITRSLTLTQGRIDFEGKNLIFNTSGLGNYSFTGGSWKNMGLLTLSNLPAVLTSSNSTFPFEDSKNGGIRKVQLLGNSPGGSLNISFTEFKGADFDPGFDDSDGSPILYRLFSFFQFSGSNLNSTPIELRISADKLIVDNVDDLRIVCTGYPAPGTHIPGTDPVNLWAIRSLKWEDLAGKNFTVGSYRVLSILPVIWLSEKAETKPQGNLISWTLASEKDNLLFEIYRSEDWEKGWEKVGTIPSKGNSSTKVDYEFLDQTSDIFRSYFYQIRQFDLLGESWSKVLSTEPLKKWEKPHLLIFPNPYSSGKLRLEFPRTNDQYAWVSIQNSSGKSLFNGPLDENTISDFIEPLSPGIYFITIISGSNQYSGKLIKK</sequence>
<proteinExistence type="predicted"/>
<name>A0A4R6T170_9BACT</name>
<dbReference type="NCBIfam" id="TIGR04183">
    <property type="entry name" value="Por_Secre_tail"/>
    <property type="match status" value="1"/>
</dbReference>
<dbReference type="InterPro" id="IPR026444">
    <property type="entry name" value="Secre_tail"/>
</dbReference>
<dbReference type="AlphaFoldDB" id="A0A4R6T170"/>
<evidence type="ECO:0000259" key="1">
    <source>
        <dbReference type="Pfam" id="PF18962"/>
    </source>
</evidence>
<reference evidence="2 3" key="1">
    <citation type="submission" date="2019-03" db="EMBL/GenBank/DDBJ databases">
        <title>Genomic Encyclopedia of Type Strains, Phase III (KMG-III): the genomes of soil and plant-associated and newly described type strains.</title>
        <authorList>
            <person name="Whitman W."/>
        </authorList>
    </citation>
    <scope>NUCLEOTIDE SEQUENCE [LARGE SCALE GENOMIC DNA]</scope>
    <source>
        <strain evidence="2 3">CECT 8446</strain>
    </source>
</reference>
<evidence type="ECO:0000313" key="3">
    <source>
        <dbReference type="Proteomes" id="UP000294535"/>
    </source>
</evidence>
<feature type="domain" description="Secretion system C-terminal sorting" evidence="1">
    <location>
        <begin position="667"/>
        <end position="739"/>
    </location>
</feature>
<dbReference type="Pfam" id="PF18962">
    <property type="entry name" value="Por_Secre_tail"/>
    <property type="match status" value="1"/>
</dbReference>
<accession>A0A4R6T170</accession>